<dbReference type="EMBL" id="CP030750">
    <property type="protein sequence ID" value="AXA23452.1"/>
    <property type="molecule type" value="Genomic_DNA"/>
</dbReference>
<reference evidence="1 2" key="1">
    <citation type="submission" date="2018-06" db="EMBL/GenBank/DDBJ databases">
        <title>The genome of Pseudomonas putida NX-1, a lignin degrader.</title>
        <authorList>
            <person name="Xu Z."/>
        </authorList>
    </citation>
    <scope>NUCLEOTIDE SEQUENCE [LARGE SCALE GENOMIC DNA]</scope>
    <source>
        <strain evidence="1 2">NX-1</strain>
    </source>
</reference>
<gene>
    <name evidence="1" type="ORF">C1S65_04720</name>
</gene>
<protein>
    <submittedName>
        <fullName evidence="1">Uncharacterized protein</fullName>
    </submittedName>
</protein>
<evidence type="ECO:0000313" key="2">
    <source>
        <dbReference type="Proteomes" id="UP000251617"/>
    </source>
</evidence>
<accession>A0AAD0PE51</accession>
<dbReference type="Proteomes" id="UP000251617">
    <property type="component" value="Chromosome"/>
</dbReference>
<sequence length="262" mass="29075">MLMQPDPLSIDGLAIHPTRTESSTIREHLKRLPIFSGYASEVDAVLNIMERCRHWLPEEIGAELSNAALQYNDAIYQVISHYGARQLVAQFRNYTGLETATDVQVIAAFALANAIHALCGLAEHLTTQGQEIPALEYYQMHLCCIEDYVPGASAWLEPDENAACCEIGELANAASRHADTKIDGVLSGVARRKELASRDRAIAGKARELVLAGTARHNLNSKLRAWQERETGTSLSKVQMGEVLKRIPWLRKPTQFTNEKVK</sequence>
<organism evidence="1 2">
    <name type="scientific">Pseudomonas putida</name>
    <name type="common">Arthrobacter siderocapsulatus</name>
    <dbReference type="NCBI Taxonomy" id="303"/>
    <lineage>
        <taxon>Bacteria</taxon>
        <taxon>Pseudomonadati</taxon>
        <taxon>Pseudomonadota</taxon>
        <taxon>Gammaproteobacteria</taxon>
        <taxon>Pseudomonadales</taxon>
        <taxon>Pseudomonadaceae</taxon>
        <taxon>Pseudomonas</taxon>
    </lineage>
</organism>
<name>A0AAD0PE51_PSEPU</name>
<dbReference type="AlphaFoldDB" id="A0AAD0PE51"/>
<evidence type="ECO:0000313" key="1">
    <source>
        <dbReference type="EMBL" id="AXA23452.1"/>
    </source>
</evidence>
<proteinExistence type="predicted"/>